<dbReference type="AlphaFoldDB" id="A0A835MBT7"/>
<protein>
    <recommendedName>
        <fullName evidence="5">Dormancy-associated protein homolog 3</fullName>
    </recommendedName>
</protein>
<keyword evidence="4" id="KW-1185">Reference proteome</keyword>
<accession>A0A835MBT7</accession>
<dbReference type="OrthoDB" id="1912652at2759"/>
<evidence type="ECO:0000313" key="4">
    <source>
        <dbReference type="Proteomes" id="UP000631114"/>
    </source>
</evidence>
<dbReference type="Proteomes" id="UP000631114">
    <property type="component" value="Unassembled WGS sequence"/>
</dbReference>
<dbReference type="Pfam" id="PF05564">
    <property type="entry name" value="Auxin_repressed"/>
    <property type="match status" value="1"/>
</dbReference>
<feature type="compositionally biased region" description="Basic and acidic residues" evidence="2">
    <location>
        <begin position="106"/>
        <end position="115"/>
    </location>
</feature>
<gene>
    <name evidence="3" type="ORF">IFM89_018334</name>
</gene>
<dbReference type="EMBL" id="JADFTS010000002">
    <property type="protein sequence ID" value="KAF9621249.1"/>
    <property type="molecule type" value="Genomic_DNA"/>
</dbReference>
<feature type="region of interest" description="Disordered" evidence="2">
    <location>
        <begin position="67"/>
        <end position="128"/>
    </location>
</feature>
<comment type="similarity">
    <text evidence="1">Belongs to the DRM1/ARP family.</text>
</comment>
<evidence type="ECO:0000256" key="2">
    <source>
        <dbReference type="SAM" id="MobiDB-lite"/>
    </source>
</evidence>
<proteinExistence type="inferred from homology"/>
<sequence length="128" mass="13804">MSLLDHLWDDTVAGPQPEHGLGKLRKFHTFSSSQNSTKELEVGNGKSYGDDLKEEAMKVTRRIMIIKPAQGNGSPPISPAGSSTPPVSPFSGGGRGESISRFRRRSMSDVFERRGSGGPRSPTSAYDV</sequence>
<feature type="compositionally biased region" description="Polar residues" evidence="2">
    <location>
        <begin position="71"/>
        <end position="85"/>
    </location>
</feature>
<dbReference type="InterPro" id="IPR008406">
    <property type="entry name" value="DRM/ARP"/>
</dbReference>
<name>A0A835MBT7_9MAGN</name>
<reference evidence="3 4" key="1">
    <citation type="submission" date="2020-10" db="EMBL/GenBank/DDBJ databases">
        <title>The Coptis chinensis genome and diversification of protoberbering-type alkaloids.</title>
        <authorList>
            <person name="Wang B."/>
            <person name="Shu S."/>
            <person name="Song C."/>
            <person name="Liu Y."/>
        </authorList>
    </citation>
    <scope>NUCLEOTIDE SEQUENCE [LARGE SCALE GENOMIC DNA]</scope>
    <source>
        <strain evidence="3">HL-2020</strain>
        <tissue evidence="3">Leaf</tissue>
    </source>
</reference>
<comment type="caution">
    <text evidence="3">The sequence shown here is derived from an EMBL/GenBank/DDBJ whole genome shotgun (WGS) entry which is preliminary data.</text>
</comment>
<evidence type="ECO:0008006" key="5">
    <source>
        <dbReference type="Google" id="ProtNLM"/>
    </source>
</evidence>
<dbReference type="PANTHER" id="PTHR33565">
    <property type="entry name" value="DORMANCY-ASSOCIATED PROTEIN 1"/>
    <property type="match status" value="1"/>
</dbReference>
<evidence type="ECO:0000313" key="3">
    <source>
        <dbReference type="EMBL" id="KAF9621249.1"/>
    </source>
</evidence>
<dbReference type="PANTHER" id="PTHR33565:SF1">
    <property type="entry name" value="DORMANCY-ASSOCIATED PROTEIN HOMOLOG 3"/>
    <property type="match status" value="1"/>
</dbReference>
<evidence type="ECO:0000256" key="1">
    <source>
        <dbReference type="ARBA" id="ARBA00010502"/>
    </source>
</evidence>
<organism evidence="3 4">
    <name type="scientific">Coptis chinensis</name>
    <dbReference type="NCBI Taxonomy" id="261450"/>
    <lineage>
        <taxon>Eukaryota</taxon>
        <taxon>Viridiplantae</taxon>
        <taxon>Streptophyta</taxon>
        <taxon>Embryophyta</taxon>
        <taxon>Tracheophyta</taxon>
        <taxon>Spermatophyta</taxon>
        <taxon>Magnoliopsida</taxon>
        <taxon>Ranunculales</taxon>
        <taxon>Ranunculaceae</taxon>
        <taxon>Coptidoideae</taxon>
        <taxon>Coptis</taxon>
    </lineage>
</organism>